<keyword evidence="3" id="KW-1185">Reference proteome</keyword>
<dbReference type="Gene3D" id="3.40.50.1820">
    <property type="entry name" value="alpha/beta hydrolase"/>
    <property type="match status" value="1"/>
</dbReference>
<reference evidence="2 3" key="1">
    <citation type="journal article" date="2015" name="Genome Biol. Evol.">
        <title>Phylogenomic analyses indicate that early fungi evolved digesting cell walls of algal ancestors of land plants.</title>
        <authorList>
            <person name="Chang Y."/>
            <person name="Wang S."/>
            <person name="Sekimoto S."/>
            <person name="Aerts A.L."/>
            <person name="Choi C."/>
            <person name="Clum A."/>
            <person name="LaButti K.M."/>
            <person name="Lindquist E.A."/>
            <person name="Yee Ngan C."/>
            <person name="Ohm R.A."/>
            <person name="Salamov A.A."/>
            <person name="Grigoriev I.V."/>
            <person name="Spatafora J.W."/>
            <person name="Berbee M.L."/>
        </authorList>
    </citation>
    <scope>NUCLEOTIDE SEQUENCE [LARGE SCALE GENOMIC DNA]</scope>
    <source>
        <strain evidence="2 3">JEL478</strain>
    </source>
</reference>
<keyword evidence="2" id="KW-0378">Hydrolase</keyword>
<evidence type="ECO:0000313" key="3">
    <source>
        <dbReference type="Proteomes" id="UP000070544"/>
    </source>
</evidence>
<dbReference type="Proteomes" id="UP000070544">
    <property type="component" value="Unassembled WGS sequence"/>
</dbReference>
<dbReference type="EMBL" id="KQ965737">
    <property type="protein sequence ID" value="KXS19970.1"/>
    <property type="molecule type" value="Genomic_DNA"/>
</dbReference>
<dbReference type="InterPro" id="IPR000073">
    <property type="entry name" value="AB_hydrolase_1"/>
</dbReference>
<organism evidence="2 3">
    <name type="scientific">Gonapodya prolifera (strain JEL478)</name>
    <name type="common">Monoblepharis prolifera</name>
    <dbReference type="NCBI Taxonomy" id="1344416"/>
    <lineage>
        <taxon>Eukaryota</taxon>
        <taxon>Fungi</taxon>
        <taxon>Fungi incertae sedis</taxon>
        <taxon>Chytridiomycota</taxon>
        <taxon>Chytridiomycota incertae sedis</taxon>
        <taxon>Monoblepharidomycetes</taxon>
        <taxon>Monoblepharidales</taxon>
        <taxon>Gonapodyaceae</taxon>
        <taxon>Gonapodya</taxon>
    </lineage>
</organism>
<dbReference type="InterPro" id="IPR013083">
    <property type="entry name" value="Znf_RING/FYVE/PHD"/>
</dbReference>
<dbReference type="GO" id="GO:0016787">
    <property type="term" value="F:hydrolase activity"/>
    <property type="evidence" value="ECO:0007669"/>
    <property type="project" value="UniProtKB-KW"/>
</dbReference>
<protein>
    <submittedName>
        <fullName evidence="2">Alpha/beta-hydrolase</fullName>
    </submittedName>
</protein>
<dbReference type="OrthoDB" id="8119704at2759"/>
<dbReference type="Pfam" id="PF12697">
    <property type="entry name" value="Abhydrolase_6"/>
    <property type="match status" value="1"/>
</dbReference>
<name>A0A139ATA4_GONPJ</name>
<dbReference type="SUPFAM" id="SSF53474">
    <property type="entry name" value="alpha/beta-Hydrolases"/>
    <property type="match status" value="1"/>
</dbReference>
<dbReference type="InterPro" id="IPR029058">
    <property type="entry name" value="AB_hydrolase_fold"/>
</dbReference>
<gene>
    <name evidence="2" type="ORF">M427DRAFT_131893</name>
</gene>
<proteinExistence type="predicted"/>
<dbReference type="Gene3D" id="3.30.40.10">
    <property type="entry name" value="Zinc/RING finger domain, C3HC4 (zinc finger)"/>
    <property type="match status" value="1"/>
</dbReference>
<evidence type="ECO:0000259" key="1">
    <source>
        <dbReference type="Pfam" id="PF12697"/>
    </source>
</evidence>
<dbReference type="InterPro" id="IPR050266">
    <property type="entry name" value="AB_hydrolase_sf"/>
</dbReference>
<evidence type="ECO:0000313" key="2">
    <source>
        <dbReference type="EMBL" id="KXS19970.1"/>
    </source>
</evidence>
<dbReference type="AlphaFoldDB" id="A0A139ATA4"/>
<accession>A0A139ATA4</accession>
<dbReference type="PANTHER" id="PTHR43798">
    <property type="entry name" value="MONOACYLGLYCEROL LIPASE"/>
    <property type="match status" value="1"/>
</dbReference>
<feature type="domain" description="AB hydrolase-1" evidence="1">
    <location>
        <begin position="124"/>
        <end position="351"/>
    </location>
</feature>
<sequence length="368" mass="39005">MQQPSRSCAGCTKPFGWFSSGVLCPNPPIGASEAPTKPDAQSPTLGCGKRFCSACTNFALVTASDADAAIASGDLAKAYVRTFCRTCFKNAGPLDWTSTEGAQADGVDLLEPSGDAAPTGATIFWAHGGGGSRLMFRPHAEALAASGYRCVLFDFPGHGRLMDAPLSMDTAIERIVSVVQKYGSKEGGKNVYVGGSLGGYIGMEMLARHPTLFSSAVICMCGQCVGHGAGLAARLGLVLLSHLSSWLSSATLLTSMRSTFSANGNMDQKMMLDTALRTGFYFEQNMQQIEILRASDPAAALAKYPAPVLFCNGSKDHRDSEKKWLSVSNGANGGKSKLICYEGGDHGFSHDKRFKDTFIEEIKTFISA</sequence>
<dbReference type="STRING" id="1344416.A0A139ATA4"/>